<comment type="subcellular location">
    <subcellularLocation>
        <location evidence="1">Membrane</location>
        <topology evidence="1">Single-pass membrane protein</topology>
    </subcellularLocation>
</comment>
<organism evidence="8 9">
    <name type="scientific">Candidatus Accumulibacter phosphatis</name>
    <dbReference type="NCBI Taxonomy" id="327160"/>
    <lineage>
        <taxon>Bacteria</taxon>
        <taxon>Pseudomonadati</taxon>
        <taxon>Pseudomonadota</taxon>
        <taxon>Betaproteobacteria</taxon>
        <taxon>Candidatus Accumulibacter</taxon>
    </lineage>
</organism>
<accession>A0A6A7RW93</accession>
<dbReference type="SUPFAM" id="SSF117892">
    <property type="entry name" value="Band 7/SPFH domain"/>
    <property type="match status" value="1"/>
</dbReference>
<protein>
    <recommendedName>
        <fullName evidence="6">Protein HflC</fullName>
    </recommendedName>
</protein>
<dbReference type="PRINTS" id="PR00721">
    <property type="entry name" value="STOMATIN"/>
</dbReference>
<comment type="similarity">
    <text evidence="2 6">Belongs to the band 7/mec-2 family. HflC subfamily.</text>
</comment>
<keyword evidence="4" id="KW-1133">Transmembrane helix</keyword>
<dbReference type="CDD" id="cd03405">
    <property type="entry name" value="SPFH_HflC"/>
    <property type="match status" value="1"/>
</dbReference>
<keyword evidence="5" id="KW-0472">Membrane</keyword>
<dbReference type="GO" id="GO:0016020">
    <property type="term" value="C:membrane"/>
    <property type="evidence" value="ECO:0007669"/>
    <property type="project" value="UniProtKB-SubCell"/>
</dbReference>
<evidence type="ECO:0000256" key="1">
    <source>
        <dbReference type="ARBA" id="ARBA00004167"/>
    </source>
</evidence>
<keyword evidence="3" id="KW-0812">Transmembrane</keyword>
<dbReference type="PANTHER" id="PTHR42911">
    <property type="entry name" value="MODULATOR OF FTSH PROTEASE HFLC"/>
    <property type="match status" value="1"/>
</dbReference>
<evidence type="ECO:0000256" key="6">
    <source>
        <dbReference type="PIRNR" id="PIRNR005651"/>
    </source>
</evidence>
<name>A0A6A7RW93_9PROT</name>
<dbReference type="PIRSF" id="PIRSF005651">
    <property type="entry name" value="HflC"/>
    <property type="match status" value="1"/>
</dbReference>
<comment type="caution">
    <text evidence="8">The sequence shown here is derived from an EMBL/GenBank/DDBJ whole genome shotgun (WGS) entry which is preliminary data.</text>
</comment>
<dbReference type="AlphaFoldDB" id="A0A6A7RW93"/>
<proteinExistence type="inferred from homology"/>
<dbReference type="InterPro" id="IPR001972">
    <property type="entry name" value="Stomatin_HflK_fam"/>
</dbReference>
<evidence type="ECO:0000313" key="9">
    <source>
        <dbReference type="Proteomes" id="UP000342300"/>
    </source>
</evidence>
<dbReference type="SMART" id="SM00244">
    <property type="entry name" value="PHB"/>
    <property type="match status" value="1"/>
</dbReference>
<dbReference type="Proteomes" id="UP000342300">
    <property type="component" value="Unassembled WGS sequence"/>
</dbReference>
<evidence type="ECO:0000256" key="2">
    <source>
        <dbReference type="ARBA" id="ARBA00007862"/>
    </source>
</evidence>
<dbReference type="Gene3D" id="3.30.479.30">
    <property type="entry name" value="Band 7 domain"/>
    <property type="match status" value="1"/>
</dbReference>
<evidence type="ECO:0000313" key="8">
    <source>
        <dbReference type="EMBL" id="MQM31824.1"/>
    </source>
</evidence>
<dbReference type="PANTHER" id="PTHR42911:SF1">
    <property type="entry name" value="MODULATOR OF FTSH PROTEASE HFLC"/>
    <property type="match status" value="1"/>
</dbReference>
<evidence type="ECO:0000256" key="5">
    <source>
        <dbReference type="ARBA" id="ARBA00023136"/>
    </source>
</evidence>
<dbReference type="NCBIfam" id="TIGR01932">
    <property type="entry name" value="hflC"/>
    <property type="match status" value="1"/>
</dbReference>
<sequence>MRTGMNVFAALVVSALVVLGATIFTVDQRQHAIVFQLGEVRSVIDEPGLYFKWPLIQNVRYFDKRILTLDAAEPERFITSEKTNVLVDSFTKWRIIDPKLYYVSVAGDESRAKTRLSQTVNAGLREEFGKRTVHDVVSGERDQLMELMREKADLDARKIGVQIVDVRVKRVELPTDVSESVYRRMDAERKRVANELRSQGAAEAEKIRADADKQREVIIAEAYRDAQKLKGEGDATAAATYAQAFQRNPEFYAFYRSLEAYRNSFNGKSDVIVVEPSSDFFKYMKSIGRGGDNTAK</sequence>
<dbReference type="InterPro" id="IPR036013">
    <property type="entry name" value="Band_7/SPFH_dom_sf"/>
</dbReference>
<evidence type="ECO:0000256" key="4">
    <source>
        <dbReference type="ARBA" id="ARBA00022989"/>
    </source>
</evidence>
<reference evidence="8 9" key="1">
    <citation type="submission" date="2017-09" db="EMBL/GenBank/DDBJ databases">
        <title>Metagenomic Analysis Reveals Denitrifying Candidatus Accumulibacter and Flanking Population as a Source of N2O.</title>
        <authorList>
            <person name="Gao H."/>
            <person name="Mao Y."/>
            <person name="Zhao X."/>
            <person name="Liu W.-T."/>
            <person name="Zhang T."/>
            <person name="Wells G."/>
        </authorList>
    </citation>
    <scope>NUCLEOTIDE SEQUENCE [LARGE SCALE GENOMIC DNA]</scope>
    <source>
        <strain evidence="8">CANDO_2_IC</strain>
    </source>
</reference>
<evidence type="ECO:0000256" key="3">
    <source>
        <dbReference type="ARBA" id="ARBA00022692"/>
    </source>
</evidence>
<dbReference type="InterPro" id="IPR010200">
    <property type="entry name" value="HflC"/>
</dbReference>
<evidence type="ECO:0000259" key="7">
    <source>
        <dbReference type="SMART" id="SM00244"/>
    </source>
</evidence>
<gene>
    <name evidence="8" type="primary">hflC</name>
    <name evidence="8" type="ORF">CRU78_15405</name>
</gene>
<dbReference type="InterPro" id="IPR001107">
    <property type="entry name" value="Band_7"/>
</dbReference>
<dbReference type="Pfam" id="PF01145">
    <property type="entry name" value="Band_7"/>
    <property type="match status" value="1"/>
</dbReference>
<dbReference type="EMBL" id="PDHS01000386">
    <property type="protein sequence ID" value="MQM31824.1"/>
    <property type="molecule type" value="Genomic_DNA"/>
</dbReference>
<feature type="domain" description="Band 7" evidence="7">
    <location>
        <begin position="21"/>
        <end position="185"/>
    </location>
</feature>
<comment type="function">
    <text evidence="6">HflC and HflK could regulate a protease.</text>
</comment>